<reference evidence="3" key="1">
    <citation type="submission" date="2020-11" db="EMBL/GenBank/DDBJ databases">
        <authorList>
            <consortium name="DOE Joint Genome Institute"/>
            <person name="Ahrendt S."/>
            <person name="Riley R."/>
            <person name="Andreopoulos W."/>
            <person name="LaButti K."/>
            <person name="Pangilinan J."/>
            <person name="Ruiz-duenas F.J."/>
            <person name="Barrasa J.M."/>
            <person name="Sanchez-Garcia M."/>
            <person name="Camarero S."/>
            <person name="Miyauchi S."/>
            <person name="Serrano A."/>
            <person name="Linde D."/>
            <person name="Babiker R."/>
            <person name="Drula E."/>
            <person name="Ayuso-Fernandez I."/>
            <person name="Pacheco R."/>
            <person name="Padilla G."/>
            <person name="Ferreira P."/>
            <person name="Barriuso J."/>
            <person name="Kellner H."/>
            <person name="Castanera R."/>
            <person name="Alfaro M."/>
            <person name="Ramirez L."/>
            <person name="Pisabarro A.G."/>
            <person name="Kuo A."/>
            <person name="Tritt A."/>
            <person name="Lipzen A."/>
            <person name="He G."/>
            <person name="Yan M."/>
            <person name="Ng V."/>
            <person name="Cullen D."/>
            <person name="Martin F."/>
            <person name="Rosso M.-N."/>
            <person name="Henrissat B."/>
            <person name="Hibbett D."/>
            <person name="Martinez A.T."/>
            <person name="Grigoriev I.V."/>
        </authorList>
    </citation>
    <scope>NUCLEOTIDE SEQUENCE</scope>
    <source>
        <strain evidence="3">AH 44721</strain>
    </source>
</reference>
<feature type="transmembrane region" description="Helical" evidence="1">
    <location>
        <begin position="52"/>
        <end position="72"/>
    </location>
</feature>
<feature type="transmembrane region" description="Helical" evidence="1">
    <location>
        <begin position="20"/>
        <end position="40"/>
    </location>
</feature>
<name>A0A9P5NDJ7_GYMJU</name>
<feature type="domain" description="DUF6534" evidence="2">
    <location>
        <begin position="171"/>
        <end position="256"/>
    </location>
</feature>
<dbReference type="EMBL" id="JADNYJ010000144">
    <property type="protein sequence ID" value="KAF8879970.1"/>
    <property type="molecule type" value="Genomic_DNA"/>
</dbReference>
<feature type="transmembrane region" description="Helical" evidence="1">
    <location>
        <begin position="166"/>
        <end position="186"/>
    </location>
</feature>
<accession>A0A9P5NDJ7</accession>
<dbReference type="AlphaFoldDB" id="A0A9P5NDJ7"/>
<feature type="transmembrane region" description="Helical" evidence="1">
    <location>
        <begin position="122"/>
        <end position="146"/>
    </location>
</feature>
<gene>
    <name evidence="3" type="ORF">CPB84DRAFT_1735529</name>
</gene>
<feature type="transmembrane region" description="Helical" evidence="1">
    <location>
        <begin position="92"/>
        <end position="115"/>
    </location>
</feature>
<dbReference type="OrthoDB" id="2536347at2759"/>
<feature type="transmembrane region" description="Helical" evidence="1">
    <location>
        <begin position="206"/>
        <end position="227"/>
    </location>
</feature>
<dbReference type="PANTHER" id="PTHR40465">
    <property type="entry name" value="CHROMOSOME 1, WHOLE GENOME SHOTGUN SEQUENCE"/>
    <property type="match status" value="1"/>
</dbReference>
<dbReference type="InterPro" id="IPR045339">
    <property type="entry name" value="DUF6534"/>
</dbReference>
<dbReference type="Proteomes" id="UP000724874">
    <property type="component" value="Unassembled WGS sequence"/>
</dbReference>
<feature type="transmembrane region" description="Helical" evidence="1">
    <location>
        <begin position="233"/>
        <end position="253"/>
    </location>
</feature>
<dbReference type="PANTHER" id="PTHR40465:SF1">
    <property type="entry name" value="DUF6534 DOMAIN-CONTAINING PROTEIN"/>
    <property type="match status" value="1"/>
</dbReference>
<evidence type="ECO:0000313" key="4">
    <source>
        <dbReference type="Proteomes" id="UP000724874"/>
    </source>
</evidence>
<dbReference type="Pfam" id="PF20152">
    <property type="entry name" value="DUF6534"/>
    <property type="match status" value="1"/>
</dbReference>
<sequence length="324" mass="35107">MSSLPALPPDIARTVGPLVVGYLFHWGLFGTLTTQVYLYFIAFSTDPRGSKLLVYGVYAAEFVQTVLITQSTVRTFGTGFGNLNAVVDEGNLWFSVLIMSSFIAFVVQAFFAYHINVLSRSYILPGCIFILSLVQLGAGISTGVIAHQSRLITDFVGRGFYTATGTWNGASVACDVLIASGMTYYLTGNKTHWKDARRISKNLVHLVIETGTLTATVSVVNLSLSLLPGKPTYFQASCGVLGGMYSTTMMVVFNRRLKIDGTKAESSEHAATFTDINIRKRQYSTGMAASGGVLVTQDQFTVTVDDWDAVNRKASNDQFNTAGA</sequence>
<keyword evidence="1" id="KW-0812">Transmembrane</keyword>
<evidence type="ECO:0000313" key="3">
    <source>
        <dbReference type="EMBL" id="KAF8879970.1"/>
    </source>
</evidence>
<evidence type="ECO:0000256" key="1">
    <source>
        <dbReference type="SAM" id="Phobius"/>
    </source>
</evidence>
<protein>
    <recommendedName>
        <fullName evidence="2">DUF6534 domain-containing protein</fullName>
    </recommendedName>
</protein>
<keyword evidence="4" id="KW-1185">Reference proteome</keyword>
<keyword evidence="1" id="KW-1133">Transmembrane helix</keyword>
<organism evidence="3 4">
    <name type="scientific">Gymnopilus junonius</name>
    <name type="common">Spectacular rustgill mushroom</name>
    <name type="synonym">Gymnopilus spectabilis subsp. junonius</name>
    <dbReference type="NCBI Taxonomy" id="109634"/>
    <lineage>
        <taxon>Eukaryota</taxon>
        <taxon>Fungi</taxon>
        <taxon>Dikarya</taxon>
        <taxon>Basidiomycota</taxon>
        <taxon>Agaricomycotina</taxon>
        <taxon>Agaricomycetes</taxon>
        <taxon>Agaricomycetidae</taxon>
        <taxon>Agaricales</taxon>
        <taxon>Agaricineae</taxon>
        <taxon>Hymenogastraceae</taxon>
        <taxon>Gymnopilus</taxon>
    </lineage>
</organism>
<evidence type="ECO:0000259" key="2">
    <source>
        <dbReference type="Pfam" id="PF20152"/>
    </source>
</evidence>
<proteinExistence type="predicted"/>
<keyword evidence="1" id="KW-0472">Membrane</keyword>
<comment type="caution">
    <text evidence="3">The sequence shown here is derived from an EMBL/GenBank/DDBJ whole genome shotgun (WGS) entry which is preliminary data.</text>
</comment>